<keyword evidence="3" id="KW-1185">Reference proteome</keyword>
<dbReference type="EMBL" id="JBHSWA010000001">
    <property type="protein sequence ID" value="MFC6642469.1"/>
    <property type="molecule type" value="Genomic_DNA"/>
</dbReference>
<dbReference type="Proteomes" id="UP001596403">
    <property type="component" value="Unassembled WGS sequence"/>
</dbReference>
<evidence type="ECO:0000313" key="2">
    <source>
        <dbReference type="EMBL" id="MFC6642469.1"/>
    </source>
</evidence>
<evidence type="ECO:0000256" key="1">
    <source>
        <dbReference type="SAM" id="MobiDB-lite"/>
    </source>
</evidence>
<sequence>MLRGDAKDKQVPPAIELSLDSDTTGTSTAAATARLCPENIGPRIIRAPPACAALAAATAEASLSPASTTATSAPGAVELPPRLAAASMI</sequence>
<accession>A0ABW1YZF4</accession>
<organism evidence="2 3">
    <name type="scientific">Sulfitobacter profundi</name>
    <dbReference type="NCBI Taxonomy" id="2679961"/>
    <lineage>
        <taxon>Bacteria</taxon>
        <taxon>Pseudomonadati</taxon>
        <taxon>Pseudomonadota</taxon>
        <taxon>Alphaproteobacteria</taxon>
        <taxon>Rhodobacterales</taxon>
        <taxon>Roseobacteraceae</taxon>
        <taxon>Sulfitobacter</taxon>
    </lineage>
</organism>
<gene>
    <name evidence="2" type="ORF">ACFQAU_12940</name>
</gene>
<name>A0ABW1YZF4_9RHOB</name>
<proteinExistence type="predicted"/>
<feature type="region of interest" description="Disordered" evidence="1">
    <location>
        <begin position="1"/>
        <end position="23"/>
    </location>
</feature>
<dbReference type="RefSeq" id="WP_386282707.1">
    <property type="nucleotide sequence ID" value="NZ_JBHSWA010000001.1"/>
</dbReference>
<protein>
    <submittedName>
        <fullName evidence="2">Uncharacterized protein</fullName>
    </submittedName>
</protein>
<reference evidence="3" key="1">
    <citation type="journal article" date="2019" name="Int. J. Syst. Evol. Microbiol.">
        <title>The Global Catalogue of Microorganisms (GCM) 10K type strain sequencing project: providing services to taxonomists for standard genome sequencing and annotation.</title>
        <authorList>
            <consortium name="The Broad Institute Genomics Platform"/>
            <consortium name="The Broad Institute Genome Sequencing Center for Infectious Disease"/>
            <person name="Wu L."/>
            <person name="Ma J."/>
        </authorList>
    </citation>
    <scope>NUCLEOTIDE SEQUENCE [LARGE SCALE GENOMIC DNA]</scope>
    <source>
        <strain evidence="3">NBRC 111368</strain>
    </source>
</reference>
<comment type="caution">
    <text evidence="2">The sequence shown here is derived from an EMBL/GenBank/DDBJ whole genome shotgun (WGS) entry which is preliminary data.</text>
</comment>
<feature type="compositionally biased region" description="Basic and acidic residues" evidence="1">
    <location>
        <begin position="1"/>
        <end position="10"/>
    </location>
</feature>
<evidence type="ECO:0000313" key="3">
    <source>
        <dbReference type="Proteomes" id="UP001596403"/>
    </source>
</evidence>